<accession>A0A6I6CDP3</accession>
<gene>
    <name evidence="3" type="primary">rsmD</name>
    <name evidence="3" type="ORF">STABA_v1c08870</name>
</gene>
<dbReference type="NCBIfam" id="TIGR00095">
    <property type="entry name" value="16S rRNA (guanine(966)-N(2))-methyltransferase RsmD"/>
    <property type="match status" value="1"/>
</dbReference>
<keyword evidence="4" id="KW-1185">Reference proteome</keyword>
<evidence type="ECO:0000313" key="4">
    <source>
        <dbReference type="Proteomes" id="UP000424468"/>
    </source>
</evidence>
<protein>
    <submittedName>
        <fullName evidence="3">16S rRNA (Guanine966-N2)-methyltransferase</fullName>
    </submittedName>
</protein>
<dbReference type="InterPro" id="IPR029063">
    <property type="entry name" value="SAM-dependent_MTases_sf"/>
</dbReference>
<keyword evidence="1 3" id="KW-0489">Methyltransferase</keyword>
<dbReference type="Gene3D" id="3.40.50.150">
    <property type="entry name" value="Vaccinia Virus protein VP39"/>
    <property type="match status" value="1"/>
</dbReference>
<name>A0A6I6CDP3_9MOLU</name>
<dbReference type="PROSITE" id="PS00092">
    <property type="entry name" value="N6_MTASE"/>
    <property type="match status" value="1"/>
</dbReference>
<keyword evidence="2 3" id="KW-0808">Transferase</keyword>
<dbReference type="GO" id="GO:0008168">
    <property type="term" value="F:methyltransferase activity"/>
    <property type="evidence" value="ECO:0007669"/>
    <property type="project" value="UniProtKB-KW"/>
</dbReference>
<dbReference type="AlphaFoldDB" id="A0A6I6CDP3"/>
<proteinExistence type="predicted"/>
<evidence type="ECO:0000256" key="2">
    <source>
        <dbReference type="ARBA" id="ARBA00022679"/>
    </source>
</evidence>
<dbReference type="OrthoDB" id="9803017at2"/>
<dbReference type="InterPro" id="IPR004398">
    <property type="entry name" value="RNA_MeTrfase_RsmD"/>
</dbReference>
<dbReference type="GO" id="GO:0031167">
    <property type="term" value="P:rRNA methylation"/>
    <property type="evidence" value="ECO:0007669"/>
    <property type="project" value="InterPro"/>
</dbReference>
<sequence length="187" mass="21842">MRVISGKYRGRMLKTIEGKNTRPTSARLKEDIFNILNNYFIFENKTSLDLFAGSGALSIECLSRGIKFAYINDTYKQILPIIKENLAKIDESNYKLSSIDYLSLLKYLDLNQKKIDLIFIDPPYGEIDYYNQALNYLKNSNLLNNYAIIVVECEKPIENEYINKFVLLKHKVFKNKNLYVLRLENDS</sequence>
<dbReference type="InterPro" id="IPR002052">
    <property type="entry name" value="DNA_methylase_N6_adenine_CS"/>
</dbReference>
<dbReference type="KEGG" id="stab:STABA_v1c08870"/>
<reference evidence="3 4" key="1">
    <citation type="submission" date="2019-11" db="EMBL/GenBank/DDBJ databases">
        <title>Complete genome sequence of Spiroplasma tabanidicola TAUS-1 (DSM 22603).</title>
        <authorList>
            <person name="Huang C.-T."/>
            <person name="Lin Y.-C."/>
            <person name="Kuo C.-H."/>
        </authorList>
    </citation>
    <scope>NUCLEOTIDE SEQUENCE [LARGE SCALE GENOMIC DNA]</scope>
    <source>
        <strain evidence="3 4">TAUS-1</strain>
    </source>
</reference>
<dbReference type="Proteomes" id="UP000424468">
    <property type="component" value="Chromosome"/>
</dbReference>
<evidence type="ECO:0000256" key="1">
    <source>
        <dbReference type="ARBA" id="ARBA00022603"/>
    </source>
</evidence>
<dbReference type="PIRSF" id="PIRSF004553">
    <property type="entry name" value="CHP00095"/>
    <property type="match status" value="1"/>
</dbReference>
<dbReference type="PANTHER" id="PTHR43542">
    <property type="entry name" value="METHYLTRANSFERASE"/>
    <property type="match status" value="1"/>
</dbReference>
<dbReference type="GO" id="GO:0003676">
    <property type="term" value="F:nucleic acid binding"/>
    <property type="evidence" value="ECO:0007669"/>
    <property type="project" value="InterPro"/>
</dbReference>
<dbReference type="Pfam" id="PF03602">
    <property type="entry name" value="Cons_hypoth95"/>
    <property type="match status" value="1"/>
</dbReference>
<evidence type="ECO:0000313" key="3">
    <source>
        <dbReference type="EMBL" id="QGS52242.1"/>
    </source>
</evidence>
<dbReference type="EMBL" id="CP046276">
    <property type="protein sequence ID" value="QGS52242.1"/>
    <property type="molecule type" value="Genomic_DNA"/>
</dbReference>
<organism evidence="3 4">
    <name type="scientific">Spiroplasma tabanidicola</name>
    <dbReference type="NCBI Taxonomy" id="324079"/>
    <lineage>
        <taxon>Bacteria</taxon>
        <taxon>Bacillati</taxon>
        <taxon>Mycoplasmatota</taxon>
        <taxon>Mollicutes</taxon>
        <taxon>Entomoplasmatales</taxon>
        <taxon>Spiroplasmataceae</taxon>
        <taxon>Spiroplasma</taxon>
    </lineage>
</organism>
<dbReference type="PANTHER" id="PTHR43542:SF1">
    <property type="entry name" value="METHYLTRANSFERASE"/>
    <property type="match status" value="1"/>
</dbReference>
<dbReference type="SUPFAM" id="SSF53335">
    <property type="entry name" value="S-adenosyl-L-methionine-dependent methyltransferases"/>
    <property type="match status" value="1"/>
</dbReference>